<dbReference type="SMART" id="SM00345">
    <property type="entry name" value="HTH_GNTR"/>
    <property type="match status" value="1"/>
</dbReference>
<dbReference type="PANTHER" id="PTHR46577">
    <property type="entry name" value="HTH-TYPE TRANSCRIPTIONAL REGULATORY PROTEIN GABR"/>
    <property type="match status" value="1"/>
</dbReference>
<accession>A0ABQ3M689</accession>
<dbReference type="SUPFAM" id="SSF53383">
    <property type="entry name" value="PLP-dependent transferases"/>
    <property type="match status" value="1"/>
</dbReference>
<keyword evidence="4" id="KW-0238">DNA-binding</keyword>
<dbReference type="Gene3D" id="1.10.10.10">
    <property type="entry name" value="Winged helix-like DNA-binding domain superfamily/Winged helix DNA-binding domain"/>
    <property type="match status" value="1"/>
</dbReference>
<evidence type="ECO:0000256" key="2">
    <source>
        <dbReference type="ARBA" id="ARBA00022898"/>
    </source>
</evidence>
<dbReference type="RefSeq" id="WP_191295469.1">
    <property type="nucleotide sequence ID" value="NZ_BNAR01000001.1"/>
</dbReference>
<name>A0ABQ3M689_9PSEU</name>
<dbReference type="InterPro" id="IPR004839">
    <property type="entry name" value="Aminotransferase_I/II_large"/>
</dbReference>
<dbReference type="PANTHER" id="PTHR46577:SF1">
    <property type="entry name" value="HTH-TYPE TRANSCRIPTIONAL REGULATORY PROTEIN GABR"/>
    <property type="match status" value="1"/>
</dbReference>
<dbReference type="InterPro" id="IPR015421">
    <property type="entry name" value="PyrdxlP-dep_Trfase_major"/>
</dbReference>
<organism evidence="7 8">
    <name type="scientific">Lentzea cavernae</name>
    <dbReference type="NCBI Taxonomy" id="2020703"/>
    <lineage>
        <taxon>Bacteria</taxon>
        <taxon>Bacillati</taxon>
        <taxon>Actinomycetota</taxon>
        <taxon>Actinomycetes</taxon>
        <taxon>Pseudonocardiales</taxon>
        <taxon>Pseudonocardiaceae</taxon>
        <taxon>Lentzea</taxon>
    </lineage>
</organism>
<evidence type="ECO:0000313" key="7">
    <source>
        <dbReference type="EMBL" id="GHH27966.1"/>
    </source>
</evidence>
<dbReference type="CDD" id="cd00609">
    <property type="entry name" value="AAT_like"/>
    <property type="match status" value="1"/>
</dbReference>
<dbReference type="EMBL" id="BNAR01000001">
    <property type="protein sequence ID" value="GHH27966.1"/>
    <property type="molecule type" value="Genomic_DNA"/>
</dbReference>
<comment type="caution">
    <text evidence="7">The sequence shown here is derived from an EMBL/GenBank/DDBJ whole genome shotgun (WGS) entry which is preliminary data.</text>
</comment>
<keyword evidence="8" id="KW-1185">Reference proteome</keyword>
<reference evidence="8" key="1">
    <citation type="journal article" date="2019" name="Int. J. Syst. Evol. Microbiol.">
        <title>The Global Catalogue of Microorganisms (GCM) 10K type strain sequencing project: providing services to taxonomists for standard genome sequencing and annotation.</title>
        <authorList>
            <consortium name="The Broad Institute Genomics Platform"/>
            <consortium name="The Broad Institute Genome Sequencing Center for Infectious Disease"/>
            <person name="Wu L."/>
            <person name="Ma J."/>
        </authorList>
    </citation>
    <scope>NUCLEOTIDE SEQUENCE [LARGE SCALE GENOMIC DNA]</scope>
    <source>
        <strain evidence="8">CGMCC 4.7367</strain>
    </source>
</reference>
<proteinExistence type="inferred from homology"/>
<evidence type="ECO:0000256" key="4">
    <source>
        <dbReference type="ARBA" id="ARBA00023125"/>
    </source>
</evidence>
<evidence type="ECO:0000256" key="3">
    <source>
        <dbReference type="ARBA" id="ARBA00023015"/>
    </source>
</evidence>
<feature type="domain" description="HTH gntR-type" evidence="6">
    <location>
        <begin position="18"/>
        <end position="86"/>
    </location>
</feature>
<keyword evidence="2" id="KW-0663">Pyridoxal phosphate</keyword>
<keyword evidence="3" id="KW-0805">Transcription regulation</keyword>
<dbReference type="CDD" id="cd07377">
    <property type="entry name" value="WHTH_GntR"/>
    <property type="match status" value="1"/>
</dbReference>
<protein>
    <submittedName>
        <fullName evidence="7">GntR family transcriptional regulator</fullName>
    </submittedName>
</protein>
<dbReference type="InterPro" id="IPR015424">
    <property type="entry name" value="PyrdxlP-dep_Trfase"/>
</dbReference>
<comment type="similarity">
    <text evidence="1">In the C-terminal section; belongs to the class-I pyridoxal-phosphate-dependent aminotransferase family.</text>
</comment>
<dbReference type="PRINTS" id="PR00035">
    <property type="entry name" value="HTHGNTR"/>
</dbReference>
<dbReference type="InterPro" id="IPR036388">
    <property type="entry name" value="WH-like_DNA-bd_sf"/>
</dbReference>
<dbReference type="InterPro" id="IPR000524">
    <property type="entry name" value="Tscrpt_reg_HTH_GntR"/>
</dbReference>
<keyword evidence="5" id="KW-0804">Transcription</keyword>
<dbReference type="Pfam" id="PF00155">
    <property type="entry name" value="Aminotran_1_2"/>
    <property type="match status" value="1"/>
</dbReference>
<dbReference type="Proteomes" id="UP000605568">
    <property type="component" value="Unassembled WGS sequence"/>
</dbReference>
<evidence type="ECO:0000256" key="5">
    <source>
        <dbReference type="ARBA" id="ARBA00023163"/>
    </source>
</evidence>
<dbReference type="InterPro" id="IPR036390">
    <property type="entry name" value="WH_DNA-bd_sf"/>
</dbReference>
<dbReference type="Gene3D" id="3.40.640.10">
    <property type="entry name" value="Type I PLP-dependent aspartate aminotransferase-like (Major domain)"/>
    <property type="match status" value="1"/>
</dbReference>
<dbReference type="InterPro" id="IPR051446">
    <property type="entry name" value="HTH_trans_reg/aminotransferase"/>
</dbReference>
<sequence>MGPDRLAALLEPWLSGGGAAYVALSRGVRGLVLDGRLPHGARLPSERSLAATLGVSRTTVSAAYDLLRAEGYLRSAHGAGSSISIPSARVQRPDSVAGEPADVLDLTVAALPAPSQLLDAVTAASADLSSQLAGHGLHPFGLPSLRAAVARHLTGRGLPTEPEQVLVTSGALQGWNLVVRAVCRPGQPVLVEQPTYPAVLDALRAHHVRPVPLPVTAAGWDRPPAGMSAAHLTPDGQNPTGLVAGEDARRRVLADLRDAVVAVDETFADLVLDGPAPLPAAVLRHDVVTLGSMNKAFWAGLRIGWMRADPALLNRLAHERASVDLGSPVLDQLVAVRLLDDADAILSERRDLLRRSRAALEEALRARVPDWRWTSPRAGMALWIELPRPSATRLAASALDLGLRITAGPRFAVDGTADRWLRVPFTLPAGQAEVVADLLREAWERSSAPSTRDPRVSGWTA</sequence>
<dbReference type="PROSITE" id="PS50949">
    <property type="entry name" value="HTH_GNTR"/>
    <property type="match status" value="1"/>
</dbReference>
<evidence type="ECO:0000313" key="8">
    <source>
        <dbReference type="Proteomes" id="UP000605568"/>
    </source>
</evidence>
<dbReference type="Pfam" id="PF00392">
    <property type="entry name" value="GntR"/>
    <property type="match status" value="1"/>
</dbReference>
<gene>
    <name evidence="7" type="ORF">GCM10017774_01380</name>
</gene>
<evidence type="ECO:0000259" key="6">
    <source>
        <dbReference type="PROSITE" id="PS50949"/>
    </source>
</evidence>
<dbReference type="SUPFAM" id="SSF46785">
    <property type="entry name" value="Winged helix' DNA-binding domain"/>
    <property type="match status" value="1"/>
</dbReference>
<evidence type="ECO:0000256" key="1">
    <source>
        <dbReference type="ARBA" id="ARBA00005384"/>
    </source>
</evidence>